<evidence type="ECO:0000313" key="3">
    <source>
        <dbReference type="Proteomes" id="UP000712600"/>
    </source>
</evidence>
<organism evidence="2 3">
    <name type="scientific">Brassica cretica</name>
    <name type="common">Mustard</name>
    <dbReference type="NCBI Taxonomy" id="69181"/>
    <lineage>
        <taxon>Eukaryota</taxon>
        <taxon>Viridiplantae</taxon>
        <taxon>Streptophyta</taxon>
        <taxon>Embryophyta</taxon>
        <taxon>Tracheophyta</taxon>
        <taxon>Spermatophyta</taxon>
        <taxon>Magnoliopsida</taxon>
        <taxon>eudicotyledons</taxon>
        <taxon>Gunneridae</taxon>
        <taxon>Pentapetalae</taxon>
        <taxon>rosids</taxon>
        <taxon>malvids</taxon>
        <taxon>Brassicales</taxon>
        <taxon>Brassicaceae</taxon>
        <taxon>Brassiceae</taxon>
        <taxon>Brassica</taxon>
    </lineage>
</organism>
<gene>
    <name evidence="2" type="ORF">F2Q69_00052597</name>
</gene>
<dbReference type="AlphaFoldDB" id="A0A8S9N7B8"/>
<accession>A0A8S9N7B8</accession>
<comment type="caution">
    <text evidence="2">The sequence shown here is derived from an EMBL/GenBank/DDBJ whole genome shotgun (WGS) entry which is preliminary data.</text>
</comment>
<proteinExistence type="predicted"/>
<reference evidence="2" key="1">
    <citation type="submission" date="2019-12" db="EMBL/GenBank/DDBJ databases">
        <title>Genome sequencing and annotation of Brassica cretica.</title>
        <authorList>
            <person name="Studholme D.J."/>
            <person name="Sarris P."/>
        </authorList>
    </citation>
    <scope>NUCLEOTIDE SEQUENCE</scope>
    <source>
        <strain evidence="2">PFS-109/04</strain>
        <tissue evidence="2">Leaf</tissue>
    </source>
</reference>
<feature type="region of interest" description="Disordered" evidence="1">
    <location>
        <begin position="67"/>
        <end position="92"/>
    </location>
</feature>
<evidence type="ECO:0000256" key="1">
    <source>
        <dbReference type="SAM" id="MobiDB-lite"/>
    </source>
</evidence>
<sequence length="104" mass="11639">MNVVLKPIRFWQFSRNRHIPSLQPGNNQITVQASSSNRLGLSIILFLEKKGTEDRAKLSRYVATERPSRTVATLRPSSSQSRSLRSDRASVSLGRCVATELEPS</sequence>
<protein>
    <submittedName>
        <fullName evidence="2">Uncharacterized protein</fullName>
    </submittedName>
</protein>
<name>A0A8S9N7B8_BRACR</name>
<dbReference type="EMBL" id="QGKX02002183">
    <property type="protein sequence ID" value="KAF3488600.1"/>
    <property type="molecule type" value="Genomic_DNA"/>
</dbReference>
<evidence type="ECO:0000313" key="2">
    <source>
        <dbReference type="EMBL" id="KAF3488600.1"/>
    </source>
</evidence>
<dbReference type="Proteomes" id="UP000712600">
    <property type="component" value="Unassembled WGS sequence"/>
</dbReference>